<proteinExistence type="predicted"/>
<accession>A0A875S289</accession>
<evidence type="ECO:0000313" key="1">
    <source>
        <dbReference type="EMBL" id="QPG73949.1"/>
    </source>
</evidence>
<reference evidence="1" key="1">
    <citation type="submission" date="2020-10" db="EMBL/GenBank/DDBJ databases">
        <authorList>
            <person name="Roach M.J.R."/>
        </authorList>
    </citation>
    <scope>NUCLEOTIDE SEQUENCE</scope>
    <source>
        <strain evidence="1">CBS 1945</strain>
    </source>
</reference>
<dbReference type="SFLD" id="SFLDS00003">
    <property type="entry name" value="Haloacid_Dehalogenase"/>
    <property type="match status" value="1"/>
</dbReference>
<dbReference type="Proteomes" id="UP000662931">
    <property type="component" value="Chromosome 1"/>
</dbReference>
<dbReference type="OrthoDB" id="40579at2759"/>
<name>A0A875S289_EENNA</name>
<dbReference type="SFLD" id="SFLDG01129">
    <property type="entry name" value="C1.5:_HAD__Beta-PGM__Phosphata"/>
    <property type="match status" value="1"/>
</dbReference>
<protein>
    <submittedName>
        <fullName evidence="1">Uncharacterized protein</fullName>
    </submittedName>
</protein>
<dbReference type="GO" id="GO:0016791">
    <property type="term" value="F:phosphatase activity"/>
    <property type="evidence" value="ECO:0007669"/>
    <property type="project" value="TreeGrafter"/>
</dbReference>
<dbReference type="InterPro" id="IPR023214">
    <property type="entry name" value="HAD_sf"/>
</dbReference>
<keyword evidence="2" id="KW-1185">Reference proteome</keyword>
<dbReference type="SUPFAM" id="SSF56784">
    <property type="entry name" value="HAD-like"/>
    <property type="match status" value="1"/>
</dbReference>
<dbReference type="Gene3D" id="3.40.50.1000">
    <property type="entry name" value="HAD superfamily/HAD-like"/>
    <property type="match status" value="1"/>
</dbReference>
<dbReference type="InterPro" id="IPR023198">
    <property type="entry name" value="PGP-like_dom2"/>
</dbReference>
<sequence>MTVKQYKACLFDMDGLLINSEDIYTKSFSKVLIENFGKEQGLTWDVKVKLQGLQGPDACQVVLDSYQLNDVTTNMEFLRLTSEEQEKLWHTVQFLPGASELIQYLHSRNIPMALCTSSSYDKFLAKTSHLQEFKLFGDKVVTGDDPEVTGKGKPLPYVWWTGLSKINKGRSEENAIKAEECLVFEDAVLGFISGKRSNGYVIWVPDVRAVEVMEQDQIDELVGPDNKHGTLLKSLEEFQPASYGL</sequence>
<dbReference type="KEGG" id="bnn:FOA43_001264"/>
<dbReference type="Gene3D" id="1.10.150.240">
    <property type="entry name" value="Putative phosphatase, domain 2"/>
    <property type="match status" value="1"/>
</dbReference>
<dbReference type="InterPro" id="IPR036412">
    <property type="entry name" value="HAD-like_sf"/>
</dbReference>
<dbReference type="RefSeq" id="XP_038777514.1">
    <property type="nucleotide sequence ID" value="XM_038921586.1"/>
</dbReference>
<organism evidence="1 2">
    <name type="scientific">Eeniella nana</name>
    <name type="common">Yeast</name>
    <name type="synonym">Brettanomyces nanus</name>
    <dbReference type="NCBI Taxonomy" id="13502"/>
    <lineage>
        <taxon>Eukaryota</taxon>
        <taxon>Fungi</taxon>
        <taxon>Dikarya</taxon>
        <taxon>Ascomycota</taxon>
        <taxon>Saccharomycotina</taxon>
        <taxon>Pichiomycetes</taxon>
        <taxon>Pichiales</taxon>
        <taxon>Pichiaceae</taxon>
        <taxon>Brettanomyces</taxon>
    </lineage>
</organism>
<dbReference type="PANTHER" id="PTHR18901">
    <property type="entry name" value="2-DEOXYGLUCOSE-6-PHOSPHATE PHOSPHATASE 2"/>
    <property type="match status" value="1"/>
</dbReference>
<dbReference type="GeneID" id="62194665"/>
<dbReference type="InterPro" id="IPR041492">
    <property type="entry name" value="HAD_2"/>
</dbReference>
<dbReference type="AlphaFoldDB" id="A0A875S289"/>
<evidence type="ECO:0000313" key="2">
    <source>
        <dbReference type="Proteomes" id="UP000662931"/>
    </source>
</evidence>
<gene>
    <name evidence="1" type="ORF">FOA43_001264</name>
</gene>
<dbReference type="EMBL" id="CP064812">
    <property type="protein sequence ID" value="QPG73949.1"/>
    <property type="molecule type" value="Genomic_DNA"/>
</dbReference>
<dbReference type="PANTHER" id="PTHR18901:SF38">
    <property type="entry name" value="PSEUDOURIDINE-5'-PHOSPHATASE"/>
    <property type="match status" value="1"/>
</dbReference>
<dbReference type="Pfam" id="PF13419">
    <property type="entry name" value="HAD_2"/>
    <property type="match status" value="1"/>
</dbReference>